<dbReference type="CDD" id="cd00093">
    <property type="entry name" value="HTH_XRE"/>
    <property type="match status" value="1"/>
</dbReference>
<dbReference type="PROSITE" id="PS50943">
    <property type="entry name" value="HTH_CROC1"/>
    <property type="match status" value="1"/>
</dbReference>
<sequence>MQFRDIRKKCGLTTTFVSQKLGVKITTLYKYEQYQVLPSTSILLKMKEIYNCDYLELLEAYKFAKEAYCERKAKKRN</sequence>
<dbReference type="AlphaFoldDB" id="A0A174D8U5"/>
<dbReference type="InterPro" id="IPR001387">
    <property type="entry name" value="Cro/C1-type_HTH"/>
</dbReference>
<proteinExistence type="predicted"/>
<dbReference type="RefSeq" id="WP_055276401.1">
    <property type="nucleotide sequence ID" value="NZ_CYZV01000017.1"/>
</dbReference>
<evidence type="ECO:0000259" key="1">
    <source>
        <dbReference type="PROSITE" id="PS50943"/>
    </source>
</evidence>
<dbReference type="GO" id="GO:0003677">
    <property type="term" value="F:DNA binding"/>
    <property type="evidence" value="ECO:0007669"/>
    <property type="project" value="UniProtKB-KW"/>
</dbReference>
<evidence type="ECO:0000313" key="3">
    <source>
        <dbReference type="Proteomes" id="UP000095558"/>
    </source>
</evidence>
<protein>
    <submittedName>
        <fullName evidence="2">DNA-binding protein</fullName>
    </submittedName>
</protein>
<dbReference type="EMBL" id="CYZV01000017">
    <property type="protein sequence ID" value="CUO22182.1"/>
    <property type="molecule type" value="Genomic_DNA"/>
</dbReference>
<dbReference type="Proteomes" id="UP000095558">
    <property type="component" value="Unassembled WGS sequence"/>
</dbReference>
<dbReference type="Pfam" id="PF01381">
    <property type="entry name" value="HTH_3"/>
    <property type="match status" value="1"/>
</dbReference>
<keyword evidence="2" id="KW-0238">DNA-binding</keyword>
<name>A0A174D8U5_9CLOT</name>
<dbReference type="SUPFAM" id="SSF47413">
    <property type="entry name" value="lambda repressor-like DNA-binding domains"/>
    <property type="match status" value="1"/>
</dbReference>
<dbReference type="Gene3D" id="1.10.260.40">
    <property type="entry name" value="lambda repressor-like DNA-binding domains"/>
    <property type="match status" value="1"/>
</dbReference>
<dbReference type="InterPro" id="IPR010982">
    <property type="entry name" value="Lambda_DNA-bd_dom_sf"/>
</dbReference>
<evidence type="ECO:0000313" key="2">
    <source>
        <dbReference type="EMBL" id="CUO22182.1"/>
    </source>
</evidence>
<gene>
    <name evidence="2" type="ORF">ERS852470_01753</name>
</gene>
<accession>A0A174D8U5</accession>
<dbReference type="SMART" id="SM00530">
    <property type="entry name" value="HTH_XRE"/>
    <property type="match status" value="1"/>
</dbReference>
<reference evidence="2 3" key="1">
    <citation type="submission" date="2015-09" db="EMBL/GenBank/DDBJ databases">
        <authorList>
            <consortium name="Pathogen Informatics"/>
        </authorList>
    </citation>
    <scope>NUCLEOTIDE SEQUENCE [LARGE SCALE GENOMIC DNA]</scope>
    <source>
        <strain evidence="2 3">2789STDY5834855</strain>
    </source>
</reference>
<feature type="domain" description="HTH cro/C1-type" evidence="1">
    <location>
        <begin position="3"/>
        <end position="57"/>
    </location>
</feature>
<organism evidence="2 3">
    <name type="scientific">Clostridium disporicum</name>
    <dbReference type="NCBI Taxonomy" id="84024"/>
    <lineage>
        <taxon>Bacteria</taxon>
        <taxon>Bacillati</taxon>
        <taxon>Bacillota</taxon>
        <taxon>Clostridia</taxon>
        <taxon>Eubacteriales</taxon>
        <taxon>Clostridiaceae</taxon>
        <taxon>Clostridium</taxon>
    </lineage>
</organism>